<sequence length="150" mass="16959">MAYWLMKSEPDELSIKGLEKLGKARWDGVRNYQARNFLRSMAVGDEFFFYHSSCPEPGIAGIGKIIEAAYPDPTALEPESHYFDPKATQEKNAWTAIDVEHVETFARVLKLDYLKQQTALAEMPLVQKGSRLSVMPVTPEQWAAVITLKP</sequence>
<accession>A0A0A6FP47</accession>
<organism evidence="2 3">
    <name type="scientific">Pseudomonas chlororaphis</name>
    <dbReference type="NCBI Taxonomy" id="587753"/>
    <lineage>
        <taxon>Bacteria</taxon>
        <taxon>Pseudomonadati</taxon>
        <taxon>Pseudomonadota</taxon>
        <taxon>Gammaproteobacteria</taxon>
        <taxon>Pseudomonadales</taxon>
        <taxon>Pseudomonadaceae</taxon>
        <taxon>Pseudomonas</taxon>
    </lineage>
</organism>
<evidence type="ECO:0000313" key="2">
    <source>
        <dbReference type="EMBL" id="KHA74396.1"/>
    </source>
</evidence>
<dbReference type="EMBL" id="JSFK01000002">
    <property type="protein sequence ID" value="KHA74396.1"/>
    <property type="molecule type" value="Genomic_DNA"/>
</dbReference>
<proteinExistence type="predicted"/>
<dbReference type="InterPro" id="IPR047197">
    <property type="entry name" value="THYN1-like_EVE"/>
</dbReference>
<feature type="domain" description="EVE" evidence="1">
    <location>
        <begin position="2"/>
        <end position="147"/>
    </location>
</feature>
<dbReference type="InterPro" id="IPR015947">
    <property type="entry name" value="PUA-like_sf"/>
</dbReference>
<dbReference type="Gene3D" id="3.10.590.10">
    <property type="entry name" value="ph1033 like domains"/>
    <property type="match status" value="1"/>
</dbReference>
<dbReference type="PANTHER" id="PTHR14087:SF7">
    <property type="entry name" value="THYMOCYTE NUCLEAR PROTEIN 1"/>
    <property type="match status" value="1"/>
</dbReference>
<comment type="caution">
    <text evidence="2">The sequence shown here is derived from an EMBL/GenBank/DDBJ whole genome shotgun (WGS) entry which is preliminary data.</text>
</comment>
<dbReference type="CDD" id="cd21133">
    <property type="entry name" value="EVE"/>
    <property type="match status" value="1"/>
</dbReference>
<dbReference type="PANTHER" id="PTHR14087">
    <property type="entry name" value="THYMOCYTE NUCLEAR PROTEIN 1"/>
    <property type="match status" value="1"/>
</dbReference>
<evidence type="ECO:0000259" key="1">
    <source>
        <dbReference type="Pfam" id="PF01878"/>
    </source>
</evidence>
<dbReference type="SUPFAM" id="SSF88697">
    <property type="entry name" value="PUA domain-like"/>
    <property type="match status" value="1"/>
</dbReference>
<protein>
    <submittedName>
        <fullName evidence="2">EVE domain protein</fullName>
    </submittedName>
</protein>
<dbReference type="Proteomes" id="UP000030564">
    <property type="component" value="Unassembled WGS sequence"/>
</dbReference>
<gene>
    <name evidence="2" type="ORF">NZ35_04795</name>
</gene>
<name>A0A0A6FP47_9PSED</name>
<dbReference type="InterPro" id="IPR052181">
    <property type="entry name" value="5hmC_binding"/>
</dbReference>
<dbReference type="Pfam" id="PF01878">
    <property type="entry name" value="EVE"/>
    <property type="match status" value="1"/>
</dbReference>
<dbReference type="PATRIC" id="fig|587753.9.peg.2144"/>
<dbReference type="InterPro" id="IPR002740">
    <property type="entry name" value="EVE_domain"/>
</dbReference>
<reference evidence="2 3" key="1">
    <citation type="submission" date="2014-10" db="EMBL/GenBank/DDBJ databases">
        <title>Draft genome sequence of Pseudomonas chlororaphis EA105.</title>
        <authorList>
            <person name="McCully L.M."/>
            <person name="Bitzer A.S."/>
            <person name="Spence C."/>
            <person name="Bais H."/>
            <person name="Silby M.W."/>
        </authorList>
    </citation>
    <scope>NUCLEOTIDE SEQUENCE [LARGE SCALE GENOMIC DNA]</scope>
    <source>
        <strain evidence="2 3">EA105</strain>
    </source>
</reference>
<evidence type="ECO:0000313" key="3">
    <source>
        <dbReference type="Proteomes" id="UP000030564"/>
    </source>
</evidence>
<dbReference type="AlphaFoldDB" id="A0A0A6FP47"/>
<dbReference type="OrthoDB" id="9791347at2"/>